<keyword evidence="2" id="KW-1185">Reference proteome</keyword>
<gene>
    <name evidence="1" type="ordered locus">Snas_3580</name>
</gene>
<dbReference type="AlphaFoldDB" id="D3PWL9"/>
<name>D3PWL9_STANL</name>
<dbReference type="EMBL" id="CP001778">
    <property type="protein sequence ID" value="ADD43241.1"/>
    <property type="molecule type" value="Genomic_DNA"/>
</dbReference>
<dbReference type="Proteomes" id="UP000000844">
    <property type="component" value="Chromosome"/>
</dbReference>
<evidence type="ECO:0000313" key="1">
    <source>
        <dbReference type="EMBL" id="ADD43241.1"/>
    </source>
</evidence>
<dbReference type="HOGENOM" id="CLU_468353_0_0_11"/>
<accession>D3PWL9</accession>
<reference evidence="1 2" key="1">
    <citation type="journal article" date="2009" name="Stand. Genomic Sci.">
        <title>Complete genome sequence of Stackebrandtia nassauensis type strain (LLR-40K-21).</title>
        <authorList>
            <person name="Munk C."/>
            <person name="Lapidus A."/>
            <person name="Copeland A."/>
            <person name="Jando M."/>
            <person name="Mayilraj S."/>
            <person name="Glavina Del Rio T."/>
            <person name="Nolan M."/>
            <person name="Chen F."/>
            <person name="Lucas S."/>
            <person name="Tice H."/>
            <person name="Cheng J.F."/>
            <person name="Han C."/>
            <person name="Detter J.C."/>
            <person name="Bruce D."/>
            <person name="Goodwin L."/>
            <person name="Chain P."/>
            <person name="Pitluck S."/>
            <person name="Goker M."/>
            <person name="Ovchinikova G."/>
            <person name="Pati A."/>
            <person name="Ivanova N."/>
            <person name="Mavromatis K."/>
            <person name="Chen A."/>
            <person name="Palaniappan K."/>
            <person name="Land M."/>
            <person name="Hauser L."/>
            <person name="Chang Y.J."/>
            <person name="Jeffries C.D."/>
            <person name="Bristow J."/>
            <person name="Eisen J.A."/>
            <person name="Markowitz V."/>
            <person name="Hugenholtz P."/>
            <person name="Kyrpides N.C."/>
            <person name="Klenk H.P."/>
        </authorList>
    </citation>
    <scope>NUCLEOTIDE SEQUENCE [LARGE SCALE GENOMIC DNA]</scope>
    <source>
        <strain evidence="2">DSM 44728 / CIP 108903 / NRRL B-16338 / NBRC 102104 / LLR-40K-21</strain>
    </source>
</reference>
<sequence>MLLQRLAQFAAQRETDENPIPAFYIEKPVRWVLRLHADGTPETLDMTDRADPSDTARRFGTPMAVPSVTKTSAPAPTPGVDTVEYVFGWVTTDPKANVKPDKVVKRHKAFIALNERWARDDPDSPASAIAAFYRDGHHRTIMEPMRINGRGEELQRVPAWSRGDLVCFEIDGAKAAASTSAQRFWASIAAERKGSGTSGLCLVCGEWAELLKTVPQQLPQRLVPGATQSASLVSVNKPTHGFDLTTELRHTPICQGCGLRVMSGLGMLLDDKQHSTGSGDSRMAWWTIGGEQVSLDMLLHPHQHLDDVHHLITAARTGHRHSVKDIDTGRFCSVIVGGNVSRIMVRDWVEQPLTQVQANLGRWFNDITTTDGDNTRLPGVGLLALACGRYDPKLTAESGGYLGFNKPGADRPDGVYRSLLQAALYGRRLPPGLSKHIIHRIRRDGYLDPARAALLHVGRIRQATTNDQKEPMEITTSSTEEPAKVAGQIFAMYEYLQWAATNPTPNKTTGRAERVNTSFTDRHFSGAITNPRRALTAGARISQAWLKRVRRDNPARAEWIDRQLTELYEHLNQAGGPPSTALLSQQSDFILGYYQQRQQRFANRSANNTTTETESNDE</sequence>
<dbReference type="STRING" id="446470.Snas_3580"/>
<dbReference type="eggNOG" id="ENOG502Z7WH">
    <property type="taxonomic scope" value="Bacteria"/>
</dbReference>
<dbReference type="Pfam" id="PF09709">
    <property type="entry name" value="Cas_Csd1"/>
    <property type="match status" value="1"/>
</dbReference>
<proteinExistence type="predicted"/>
<evidence type="ECO:0008006" key="3">
    <source>
        <dbReference type="Google" id="ProtNLM"/>
    </source>
</evidence>
<dbReference type="KEGG" id="sna:Snas_3580"/>
<dbReference type="RefSeq" id="WP_013018812.1">
    <property type="nucleotide sequence ID" value="NC_013947.1"/>
</dbReference>
<protein>
    <recommendedName>
        <fullName evidence="3">CRISPR-associated protein, Csd1 family</fullName>
    </recommendedName>
</protein>
<evidence type="ECO:0000313" key="2">
    <source>
        <dbReference type="Proteomes" id="UP000000844"/>
    </source>
</evidence>
<organism evidence="1 2">
    <name type="scientific">Stackebrandtia nassauensis (strain DSM 44728 / CIP 108903 / NRRL B-16338 / NBRC 102104 / LLR-40K-21)</name>
    <dbReference type="NCBI Taxonomy" id="446470"/>
    <lineage>
        <taxon>Bacteria</taxon>
        <taxon>Bacillati</taxon>
        <taxon>Actinomycetota</taxon>
        <taxon>Actinomycetes</taxon>
        <taxon>Glycomycetales</taxon>
        <taxon>Glycomycetaceae</taxon>
        <taxon>Stackebrandtia</taxon>
    </lineage>
</organism>
<dbReference type="InterPro" id="IPR010144">
    <property type="entry name" value="CRISPR-assoc_prot_Csd1-typ"/>
</dbReference>
<dbReference type="OrthoDB" id="9778918at2"/>